<dbReference type="InParanoid" id="A0A2J7RH07"/>
<organism evidence="1 2">
    <name type="scientific">Cryptotermes secundus</name>
    <dbReference type="NCBI Taxonomy" id="105785"/>
    <lineage>
        <taxon>Eukaryota</taxon>
        <taxon>Metazoa</taxon>
        <taxon>Ecdysozoa</taxon>
        <taxon>Arthropoda</taxon>
        <taxon>Hexapoda</taxon>
        <taxon>Insecta</taxon>
        <taxon>Pterygota</taxon>
        <taxon>Neoptera</taxon>
        <taxon>Polyneoptera</taxon>
        <taxon>Dictyoptera</taxon>
        <taxon>Blattodea</taxon>
        <taxon>Blattoidea</taxon>
        <taxon>Termitoidae</taxon>
        <taxon>Kalotermitidae</taxon>
        <taxon>Cryptotermitinae</taxon>
        <taxon>Cryptotermes</taxon>
    </lineage>
</organism>
<evidence type="ECO:0000313" key="2">
    <source>
        <dbReference type="Proteomes" id="UP000235965"/>
    </source>
</evidence>
<reference evidence="1 2" key="1">
    <citation type="submission" date="2017-12" db="EMBL/GenBank/DDBJ databases">
        <title>Hemimetabolous genomes reveal molecular basis of termite eusociality.</title>
        <authorList>
            <person name="Harrison M.C."/>
            <person name="Jongepier E."/>
            <person name="Robertson H.M."/>
            <person name="Arning N."/>
            <person name="Bitard-Feildel T."/>
            <person name="Chao H."/>
            <person name="Childers C.P."/>
            <person name="Dinh H."/>
            <person name="Doddapaneni H."/>
            <person name="Dugan S."/>
            <person name="Gowin J."/>
            <person name="Greiner C."/>
            <person name="Han Y."/>
            <person name="Hu H."/>
            <person name="Hughes D.S.T."/>
            <person name="Huylmans A.-K."/>
            <person name="Kemena C."/>
            <person name="Kremer L.P.M."/>
            <person name="Lee S.L."/>
            <person name="Lopez-Ezquerra A."/>
            <person name="Mallet L."/>
            <person name="Monroy-Kuhn J.M."/>
            <person name="Moser A."/>
            <person name="Murali S.C."/>
            <person name="Muzny D.M."/>
            <person name="Otani S."/>
            <person name="Piulachs M.-D."/>
            <person name="Poelchau M."/>
            <person name="Qu J."/>
            <person name="Schaub F."/>
            <person name="Wada-Katsumata A."/>
            <person name="Worley K.C."/>
            <person name="Xie Q."/>
            <person name="Ylla G."/>
            <person name="Poulsen M."/>
            <person name="Gibbs R.A."/>
            <person name="Schal C."/>
            <person name="Richards S."/>
            <person name="Belles X."/>
            <person name="Korb J."/>
            <person name="Bornberg-Bauer E."/>
        </authorList>
    </citation>
    <scope>NUCLEOTIDE SEQUENCE [LARGE SCALE GENOMIC DNA]</scope>
    <source>
        <tissue evidence="1">Whole body</tissue>
    </source>
</reference>
<comment type="caution">
    <text evidence="1">The sequence shown here is derived from an EMBL/GenBank/DDBJ whole genome shotgun (WGS) entry which is preliminary data.</text>
</comment>
<sequence length="94" mass="10578">GLKLNGTHQLLVHADYVNLLEIKRNTQTLIDASKEIGQEVNRGKTAYMLRSRHQNAGQNHDVKIGKICFENVAQFRYLGTTVTDQNLIQEGGGW</sequence>
<proteinExistence type="predicted"/>
<name>A0A2J7RH07_9NEOP</name>
<accession>A0A2J7RH07</accession>
<gene>
    <name evidence="1" type="ORF">B7P43_G09988</name>
</gene>
<feature type="non-terminal residue" evidence="1">
    <location>
        <position position="1"/>
    </location>
</feature>
<keyword evidence="2" id="KW-1185">Reference proteome</keyword>
<dbReference type="EMBL" id="NEVH01003749">
    <property type="protein sequence ID" value="PNF40110.1"/>
    <property type="molecule type" value="Genomic_DNA"/>
</dbReference>
<dbReference type="Proteomes" id="UP000235965">
    <property type="component" value="Unassembled WGS sequence"/>
</dbReference>
<dbReference type="AlphaFoldDB" id="A0A2J7RH07"/>
<evidence type="ECO:0000313" key="1">
    <source>
        <dbReference type="EMBL" id="PNF40110.1"/>
    </source>
</evidence>
<protein>
    <recommendedName>
        <fullName evidence="3">Reverse transcriptase domain-containing protein</fullName>
    </recommendedName>
</protein>
<evidence type="ECO:0008006" key="3">
    <source>
        <dbReference type="Google" id="ProtNLM"/>
    </source>
</evidence>